<dbReference type="InterPro" id="IPR003738">
    <property type="entry name" value="SRAP"/>
</dbReference>
<dbReference type="EC" id="3.4.-.-" evidence="12"/>
<evidence type="ECO:0000256" key="6">
    <source>
        <dbReference type="ARBA" id="ARBA00023124"/>
    </source>
</evidence>
<evidence type="ECO:0000256" key="11">
    <source>
        <dbReference type="ARBA" id="ARBA00031130"/>
    </source>
</evidence>
<evidence type="ECO:0000256" key="1">
    <source>
        <dbReference type="ARBA" id="ARBA00008136"/>
    </source>
</evidence>
<dbReference type="InterPro" id="IPR036590">
    <property type="entry name" value="SRAP-like"/>
</dbReference>
<keyword evidence="3 12" id="KW-0645">Protease</keyword>
<keyword evidence="7" id="KW-0238">DNA-binding</keyword>
<evidence type="ECO:0000256" key="9">
    <source>
        <dbReference type="ARBA" id="ARBA00030390"/>
    </source>
</evidence>
<evidence type="ECO:0000256" key="8">
    <source>
        <dbReference type="ARBA" id="ARBA00023239"/>
    </source>
</evidence>
<dbReference type="GO" id="GO:0006508">
    <property type="term" value="P:proteolysis"/>
    <property type="evidence" value="ECO:0007669"/>
    <property type="project" value="UniProtKB-KW"/>
</dbReference>
<dbReference type="GO" id="GO:0008233">
    <property type="term" value="F:peptidase activity"/>
    <property type="evidence" value="ECO:0007669"/>
    <property type="project" value="UniProtKB-KW"/>
</dbReference>
<name>A0A8J6KCP6_ELECQ</name>
<evidence type="ECO:0000256" key="12">
    <source>
        <dbReference type="RuleBase" id="RU364100"/>
    </source>
</evidence>
<dbReference type="PANTHER" id="PTHR13604:SF0">
    <property type="entry name" value="ABASIC SITE PROCESSING PROTEIN HMCES"/>
    <property type="match status" value="1"/>
</dbReference>
<gene>
    <name evidence="13" type="ORF">GDO78_009705</name>
</gene>
<accession>A0A8J6KCP6</accession>
<organism evidence="13 14">
    <name type="scientific">Eleutherodactylus coqui</name>
    <name type="common">Puerto Rican coqui</name>
    <dbReference type="NCBI Taxonomy" id="57060"/>
    <lineage>
        <taxon>Eukaryota</taxon>
        <taxon>Metazoa</taxon>
        <taxon>Chordata</taxon>
        <taxon>Craniata</taxon>
        <taxon>Vertebrata</taxon>
        <taxon>Euteleostomi</taxon>
        <taxon>Amphibia</taxon>
        <taxon>Batrachia</taxon>
        <taxon>Anura</taxon>
        <taxon>Neobatrachia</taxon>
        <taxon>Hyloidea</taxon>
        <taxon>Eleutherodactylidae</taxon>
        <taxon>Eleutherodactylinae</taxon>
        <taxon>Eleutherodactylus</taxon>
        <taxon>Eleutherodactylus</taxon>
    </lineage>
</organism>
<sequence length="299" mass="34005">MQIQEEMCGRTACTLAPEDISKSCEYKDKQGQRKCPQWRDGDCDKYQPSYNNSPRSNNPVLLSMKHFQKNADCSERVLAAMRWGLIPSWFTGTHPSKMQYNTSNCRSDTMSEKALYKSEARKDDSYVGGRRLLTMAGLFDCWEPPEGEDTLYSYTVITVDASKSINWIHDRMPAILDGDEEIRKWLDFGEVPAKEALKVIRPIESITCHPVSTVVNNARNNTPECVAPIILQKKEPALSASSKKMLAWLQNKSPKKEPSEEVKPVKLSQVALSHKKTSAELMHQWLKKEGEPSPKKPRR</sequence>
<dbReference type="AlphaFoldDB" id="A0A8J6KCP6"/>
<evidence type="ECO:0000256" key="3">
    <source>
        <dbReference type="ARBA" id="ARBA00022670"/>
    </source>
</evidence>
<dbReference type="EMBL" id="WNTK01000005">
    <property type="protein sequence ID" value="KAG9483934.1"/>
    <property type="molecule type" value="Genomic_DNA"/>
</dbReference>
<keyword evidence="4" id="KW-0227">DNA damage</keyword>
<evidence type="ECO:0000256" key="2">
    <source>
        <dbReference type="ARBA" id="ARBA00015888"/>
    </source>
</evidence>
<keyword evidence="6" id="KW-0190">Covalent protein-DNA linkage</keyword>
<dbReference type="Pfam" id="PF02586">
    <property type="entry name" value="SRAP"/>
    <property type="match status" value="2"/>
</dbReference>
<evidence type="ECO:0000313" key="14">
    <source>
        <dbReference type="Proteomes" id="UP000770717"/>
    </source>
</evidence>
<evidence type="ECO:0000256" key="5">
    <source>
        <dbReference type="ARBA" id="ARBA00022801"/>
    </source>
</evidence>
<protein>
    <recommendedName>
        <fullName evidence="2 12">Abasic site processing protein HMCES</fullName>
        <shortName evidence="12">ES cell-specific 5hmC-binding protein</shortName>
        <ecNumber evidence="12">3.4.-.-</ecNumber>
    </recommendedName>
    <alternativeName>
        <fullName evidence="9 12">Embryonic stem cell-specific 5-hydroxymethylcytosine-binding protein</fullName>
    </alternativeName>
    <alternativeName>
        <fullName evidence="10 12">Peptidase HMCES</fullName>
    </alternativeName>
    <alternativeName>
        <fullName evidence="11 12">SRAP domain-containing protein 1</fullName>
    </alternativeName>
</protein>
<evidence type="ECO:0000256" key="10">
    <source>
        <dbReference type="ARBA" id="ARBA00030898"/>
    </source>
</evidence>
<keyword evidence="14" id="KW-1185">Reference proteome</keyword>
<dbReference type="Gene3D" id="3.90.1680.10">
    <property type="entry name" value="SOS response associated peptidase-like"/>
    <property type="match status" value="2"/>
</dbReference>
<dbReference type="PANTHER" id="PTHR13604">
    <property type="entry name" value="DC12-RELATED"/>
    <property type="match status" value="1"/>
</dbReference>
<comment type="similarity">
    <text evidence="1 12">Belongs to the SOS response-associated peptidase family.</text>
</comment>
<reference evidence="13" key="1">
    <citation type="thesis" date="2020" institute="ProQuest LLC" country="789 East Eisenhower Parkway, Ann Arbor, MI, USA">
        <title>Comparative Genomics and Chromosome Evolution.</title>
        <authorList>
            <person name="Mudd A.B."/>
        </authorList>
    </citation>
    <scope>NUCLEOTIDE SEQUENCE</scope>
    <source>
        <strain evidence="13">HN-11 Male</strain>
        <tissue evidence="13">Kidney and liver</tissue>
    </source>
</reference>
<evidence type="ECO:0000256" key="7">
    <source>
        <dbReference type="ARBA" id="ARBA00023125"/>
    </source>
</evidence>
<dbReference type="GO" id="GO:0106300">
    <property type="term" value="P:protein-DNA covalent cross-linking repair"/>
    <property type="evidence" value="ECO:0007669"/>
    <property type="project" value="InterPro"/>
</dbReference>
<dbReference type="SUPFAM" id="SSF143081">
    <property type="entry name" value="BB1717-like"/>
    <property type="match status" value="1"/>
</dbReference>
<evidence type="ECO:0000313" key="13">
    <source>
        <dbReference type="EMBL" id="KAG9483934.1"/>
    </source>
</evidence>
<comment type="caution">
    <text evidence="13">The sequence shown here is derived from an EMBL/GenBank/DDBJ whole genome shotgun (WGS) entry which is preliminary data.</text>
</comment>
<dbReference type="OrthoDB" id="2111841at2759"/>
<dbReference type="Proteomes" id="UP000770717">
    <property type="component" value="Unassembled WGS sequence"/>
</dbReference>
<dbReference type="GO" id="GO:0003697">
    <property type="term" value="F:single-stranded DNA binding"/>
    <property type="evidence" value="ECO:0007669"/>
    <property type="project" value="InterPro"/>
</dbReference>
<comment type="function">
    <text evidence="12">Sensor of abasic sites in single-stranded DNA (ssDNA) required to preserve genome integrity by promoting error-free repair of abasic sites. Acts as an enzyme that recognizes and binds abasic sites in ssDNA at replication forks and chemically modifies the lesion by forming a covalent cross-link with DNA: forms a stable thiazolidine linkage between a ring-opened abasic site and the alpha-amino and sulfhydryl substituents of its N-terminal catalytic cysteine residue. The HMCES DNA-protein cross-link is then either reversed or degraded. HMCES is able to catalyze the reversal of its thiazolidine cross-link and cycle between a cross-link and a non-cross-linked state depending on DNA context: mediates self-reversal of the thiazolidine cross-link in double stranded DNA, allowing APEX1 to initiate downstream repair of abasic sites. The HMCES DNA-protein cross-link can also be degraded by the SPRTN metalloprotease following unfolding by the BRIP1/FANCJ helicase. Acts as a protease: mediates autocatalytic processing of its N-terminal methionine in order to expose the catalytic cysteine.</text>
</comment>
<proteinExistence type="inferred from homology"/>
<dbReference type="GO" id="GO:0016829">
    <property type="term" value="F:lyase activity"/>
    <property type="evidence" value="ECO:0007669"/>
    <property type="project" value="UniProtKB-KW"/>
</dbReference>
<evidence type="ECO:0000256" key="4">
    <source>
        <dbReference type="ARBA" id="ARBA00022763"/>
    </source>
</evidence>
<keyword evidence="5 12" id="KW-0378">Hydrolase</keyword>
<keyword evidence="8" id="KW-0456">Lyase</keyword>